<reference evidence="1" key="1">
    <citation type="journal article" date="2023" name="Insect Mol. Biol.">
        <title>Genome sequencing provides insights into the evolution of gene families encoding plant cell wall-degrading enzymes in longhorned beetles.</title>
        <authorList>
            <person name="Shin N.R."/>
            <person name="Okamura Y."/>
            <person name="Kirsch R."/>
            <person name="Pauchet Y."/>
        </authorList>
    </citation>
    <scope>NUCLEOTIDE SEQUENCE</scope>
    <source>
        <strain evidence="1">MMC_N1</strain>
    </source>
</reference>
<dbReference type="EMBL" id="JAPWTJ010002146">
    <property type="protein sequence ID" value="KAJ8967743.1"/>
    <property type="molecule type" value="Genomic_DNA"/>
</dbReference>
<dbReference type="Proteomes" id="UP001162164">
    <property type="component" value="Unassembled WGS sequence"/>
</dbReference>
<dbReference type="PANTHER" id="PTHR12616:SF8">
    <property type="entry name" value="VACUOLAR PROTEIN SORTING-ASSOCIATED PROTEIN 8 HOMOLOG"/>
    <property type="match status" value="1"/>
</dbReference>
<keyword evidence="2" id="KW-1185">Reference proteome</keyword>
<proteinExistence type="predicted"/>
<organism evidence="1 2">
    <name type="scientific">Molorchus minor</name>
    <dbReference type="NCBI Taxonomy" id="1323400"/>
    <lineage>
        <taxon>Eukaryota</taxon>
        <taxon>Metazoa</taxon>
        <taxon>Ecdysozoa</taxon>
        <taxon>Arthropoda</taxon>
        <taxon>Hexapoda</taxon>
        <taxon>Insecta</taxon>
        <taxon>Pterygota</taxon>
        <taxon>Neoptera</taxon>
        <taxon>Endopterygota</taxon>
        <taxon>Coleoptera</taxon>
        <taxon>Polyphaga</taxon>
        <taxon>Cucujiformia</taxon>
        <taxon>Chrysomeloidea</taxon>
        <taxon>Cerambycidae</taxon>
        <taxon>Lamiinae</taxon>
        <taxon>Monochamini</taxon>
        <taxon>Molorchus</taxon>
    </lineage>
</organism>
<dbReference type="PANTHER" id="PTHR12616">
    <property type="entry name" value="VACUOLAR PROTEIN SORTING VPS41"/>
    <property type="match status" value="1"/>
</dbReference>
<protein>
    <submittedName>
        <fullName evidence="1">Uncharacterized protein</fullName>
    </submittedName>
</protein>
<evidence type="ECO:0000313" key="1">
    <source>
        <dbReference type="EMBL" id="KAJ8967743.1"/>
    </source>
</evidence>
<evidence type="ECO:0000313" key="2">
    <source>
        <dbReference type="Proteomes" id="UP001162164"/>
    </source>
</evidence>
<dbReference type="InterPro" id="IPR045111">
    <property type="entry name" value="Vps41/Vps8"/>
</dbReference>
<comment type="caution">
    <text evidence="1">The sequence shown here is derived from an EMBL/GenBank/DDBJ whole genome shotgun (WGS) entry which is preliminary data.</text>
</comment>
<sequence>MLETVVTSLTNTMGETLSLRDHTEREQAWLDLLSTNKLKHLKTDKLLEMALNSKCFRVAEYLYERQHDYSNIIPCYLKDPVRKTEVFNYILNYINVSERCIQEQFLVNFKELVAVSSKKTSEIVIEYFPDLIEQFSEMLEDNCDLQYVFLSEIVLGDVKLPPRIAEMKYEVHVATALLLEQGGEWTEAIELLLKHDMIEEGINLCIRGAEHLDSEGAQRLWLMLLQHKRETENYSLRQLLHAAAPHVPPAQLLELVSNVNFGDVRNLLQGILSDYTHDVQMLSTTLKLLGKDLHYGKYTVSMI</sequence>
<accession>A0ABQ9IWG8</accession>
<name>A0ABQ9IWG8_9CUCU</name>
<gene>
    <name evidence="1" type="ORF">NQ317_010804</name>
</gene>